<evidence type="ECO:0000256" key="10">
    <source>
        <dbReference type="ARBA" id="ARBA00023212"/>
    </source>
</evidence>
<dbReference type="EMBL" id="KV925456">
    <property type="protein sequence ID" value="PIO37012.1"/>
    <property type="molecule type" value="Genomic_DNA"/>
</dbReference>
<keyword evidence="15" id="KW-1185">Reference proteome</keyword>
<evidence type="ECO:0000256" key="11">
    <source>
        <dbReference type="ARBA" id="ARBA00023306"/>
    </source>
</evidence>
<evidence type="ECO:0000256" key="8">
    <source>
        <dbReference type="ARBA" id="ARBA00022776"/>
    </source>
</evidence>
<dbReference type="AlphaFoldDB" id="A0A2G9SA34"/>
<dbReference type="GO" id="GO:0051301">
    <property type="term" value="P:cell division"/>
    <property type="evidence" value="ECO:0007669"/>
    <property type="project" value="UniProtKB-KW"/>
</dbReference>
<keyword evidence="8" id="KW-0498">Mitosis</keyword>
<evidence type="ECO:0000256" key="6">
    <source>
        <dbReference type="ARBA" id="ARBA00022618"/>
    </source>
</evidence>
<keyword evidence="10" id="KW-0206">Cytoskeleton</keyword>
<keyword evidence="9" id="KW-0995">Kinetochore</keyword>
<evidence type="ECO:0000256" key="1">
    <source>
        <dbReference type="ARBA" id="ARBA00004186"/>
    </source>
</evidence>
<comment type="similarity">
    <text evidence="3">Belongs to the SKA3 family.</text>
</comment>
<evidence type="ECO:0000256" key="13">
    <source>
        <dbReference type="SAM" id="MobiDB-lite"/>
    </source>
</evidence>
<sequence>MSVTGNFFCKLRSLAITLEKETAHLDQAFNQEDSDYEDESPMRVLHDLRSEIVGLKTDVQGTINRNLERGDELNAFLKICRVLQTRNCSDIHQIKDTFQKYGYKPSELDTSENEIYNEDPKPDGAAENKHNTGPADPPPDPPAIQKLTISDLRAPQLSDFGLSYYPLPTVWEPQNDKRHVKVPEEKPKPLYKDIRTLNVAKTPKCALTKEEDFSQIQHFGISDYSNNLNDDYTIALFNKKKG</sequence>
<evidence type="ECO:0000313" key="14">
    <source>
        <dbReference type="EMBL" id="PIO37012.1"/>
    </source>
</evidence>
<reference evidence="15" key="1">
    <citation type="journal article" date="2017" name="Nat. Commun.">
        <title>The North American bullfrog draft genome provides insight into hormonal regulation of long noncoding RNA.</title>
        <authorList>
            <person name="Hammond S.A."/>
            <person name="Warren R.L."/>
            <person name="Vandervalk B.P."/>
            <person name="Kucuk E."/>
            <person name="Khan H."/>
            <person name="Gibb E.A."/>
            <person name="Pandoh P."/>
            <person name="Kirk H."/>
            <person name="Zhao Y."/>
            <person name="Jones M."/>
            <person name="Mungall A.J."/>
            <person name="Coope R."/>
            <person name="Pleasance S."/>
            <person name="Moore R.A."/>
            <person name="Holt R.A."/>
            <person name="Round J.M."/>
            <person name="Ohora S."/>
            <person name="Walle B.V."/>
            <person name="Veldhoen N."/>
            <person name="Helbing C.C."/>
            <person name="Birol I."/>
        </authorList>
    </citation>
    <scope>NUCLEOTIDE SEQUENCE [LARGE SCALE GENOMIC DNA]</scope>
</reference>
<feature type="non-terminal residue" evidence="14">
    <location>
        <position position="242"/>
    </location>
</feature>
<dbReference type="GO" id="GO:0005876">
    <property type="term" value="C:spindle microtubule"/>
    <property type="evidence" value="ECO:0007669"/>
    <property type="project" value="TreeGrafter"/>
</dbReference>
<dbReference type="PANTHER" id="PTHR48118">
    <property type="entry name" value="SPINDLE AND KINETOCHORE-ASSOCIATED PROTEIN 3"/>
    <property type="match status" value="1"/>
</dbReference>
<evidence type="ECO:0000256" key="2">
    <source>
        <dbReference type="ARBA" id="ARBA00004629"/>
    </source>
</evidence>
<comment type="subcellular location">
    <subcellularLocation>
        <location evidence="2">Chromosome</location>
        <location evidence="2">Centromere</location>
        <location evidence="2">Kinetochore</location>
    </subcellularLocation>
    <subcellularLocation>
        <location evidence="1">Cytoplasm</location>
        <location evidence="1">Cytoskeleton</location>
        <location evidence="1">Spindle</location>
    </subcellularLocation>
</comment>
<gene>
    <name evidence="14" type="ORF">AB205_0075800</name>
</gene>
<evidence type="ECO:0000256" key="9">
    <source>
        <dbReference type="ARBA" id="ARBA00022838"/>
    </source>
</evidence>
<proteinExistence type="inferred from homology"/>
<protein>
    <submittedName>
        <fullName evidence="14">Uncharacterized protein</fullName>
    </submittedName>
</protein>
<organism evidence="14 15">
    <name type="scientific">Aquarana catesbeiana</name>
    <name type="common">American bullfrog</name>
    <name type="synonym">Rana catesbeiana</name>
    <dbReference type="NCBI Taxonomy" id="8400"/>
    <lineage>
        <taxon>Eukaryota</taxon>
        <taxon>Metazoa</taxon>
        <taxon>Chordata</taxon>
        <taxon>Craniata</taxon>
        <taxon>Vertebrata</taxon>
        <taxon>Euteleostomi</taxon>
        <taxon>Amphibia</taxon>
        <taxon>Batrachia</taxon>
        <taxon>Anura</taxon>
        <taxon>Neobatrachia</taxon>
        <taxon>Ranoidea</taxon>
        <taxon>Ranidae</taxon>
        <taxon>Aquarana</taxon>
    </lineage>
</organism>
<evidence type="ECO:0000256" key="4">
    <source>
        <dbReference type="ARBA" id="ARBA00022454"/>
    </source>
</evidence>
<dbReference type="GO" id="GO:0000278">
    <property type="term" value="P:mitotic cell cycle"/>
    <property type="evidence" value="ECO:0007669"/>
    <property type="project" value="TreeGrafter"/>
</dbReference>
<evidence type="ECO:0000256" key="7">
    <source>
        <dbReference type="ARBA" id="ARBA00022701"/>
    </source>
</evidence>
<keyword evidence="5" id="KW-0963">Cytoplasm</keyword>
<feature type="compositionally biased region" description="Basic and acidic residues" evidence="13">
    <location>
        <begin position="118"/>
        <end position="130"/>
    </location>
</feature>
<keyword evidence="7" id="KW-0493">Microtubule</keyword>
<name>A0A2G9SA34_AQUCT</name>
<dbReference type="OrthoDB" id="5987638at2759"/>
<dbReference type="InterPro" id="IPR033341">
    <property type="entry name" value="SKA3"/>
</dbReference>
<feature type="region of interest" description="Disordered" evidence="13">
    <location>
        <begin position="109"/>
        <end position="145"/>
    </location>
</feature>
<keyword evidence="4" id="KW-0158">Chromosome</keyword>
<evidence type="ECO:0000313" key="15">
    <source>
        <dbReference type="Proteomes" id="UP000228934"/>
    </source>
</evidence>
<accession>A0A2G9SA34</accession>
<keyword evidence="11" id="KW-0131">Cell cycle</keyword>
<evidence type="ECO:0000256" key="5">
    <source>
        <dbReference type="ARBA" id="ARBA00022490"/>
    </source>
</evidence>
<evidence type="ECO:0000256" key="3">
    <source>
        <dbReference type="ARBA" id="ARBA00007716"/>
    </source>
</evidence>
<evidence type="ECO:0000256" key="12">
    <source>
        <dbReference type="ARBA" id="ARBA00023328"/>
    </source>
</evidence>
<dbReference type="GO" id="GO:0000940">
    <property type="term" value="C:outer kinetochore"/>
    <property type="evidence" value="ECO:0007669"/>
    <property type="project" value="InterPro"/>
</dbReference>
<keyword evidence="12" id="KW-0137">Centromere</keyword>
<keyword evidence="6" id="KW-0132">Cell division</keyword>
<dbReference type="Proteomes" id="UP000228934">
    <property type="component" value="Unassembled WGS sequence"/>
</dbReference>
<dbReference type="GO" id="GO:0007059">
    <property type="term" value="P:chromosome segregation"/>
    <property type="evidence" value="ECO:0007669"/>
    <property type="project" value="InterPro"/>
</dbReference>
<dbReference type="PANTHER" id="PTHR48118:SF1">
    <property type="entry name" value="SPINDLE AND KINETOCHORE-ASSOCIATED PROTEIN 3"/>
    <property type="match status" value="1"/>
</dbReference>
<dbReference type="Gene3D" id="6.10.250.1400">
    <property type="match status" value="1"/>
</dbReference>